<dbReference type="KEGG" id="mliy:RYJ27_04320"/>
<accession>A0AAU0MJU3</accession>
<dbReference type="EMBL" id="CP137080">
    <property type="protein sequence ID" value="WOQ70441.1"/>
    <property type="molecule type" value="Genomic_DNA"/>
</dbReference>
<dbReference type="AlphaFoldDB" id="A0AAU0MJU3"/>
<sequence>MAIARLSGGPLDGQLVPLDEPAQDSLIMPYAEGQIVYRREGSLERTGEHDGPTQATFVFVEETQEIGHSDD</sequence>
<dbReference type="Proteomes" id="UP001329313">
    <property type="component" value="Chromosome"/>
</dbReference>
<protein>
    <submittedName>
        <fullName evidence="1">Response regulator</fullName>
    </submittedName>
</protein>
<reference evidence="1 2" key="1">
    <citation type="submission" date="2023-10" db="EMBL/GenBank/DDBJ databases">
        <title>Y20.</title>
        <authorList>
            <person name="Zhang G."/>
            <person name="Ding Y."/>
        </authorList>
    </citation>
    <scope>NUCLEOTIDE SEQUENCE [LARGE SCALE GENOMIC DNA]</scope>
    <source>
        <strain evidence="1 2">Y20</strain>
    </source>
</reference>
<evidence type="ECO:0000313" key="2">
    <source>
        <dbReference type="Proteomes" id="UP001329313"/>
    </source>
</evidence>
<gene>
    <name evidence="1" type="ORF">RYJ27_04320</name>
</gene>
<proteinExistence type="predicted"/>
<evidence type="ECO:0000313" key="1">
    <source>
        <dbReference type="EMBL" id="WOQ70441.1"/>
    </source>
</evidence>
<keyword evidence="2" id="KW-1185">Reference proteome</keyword>
<dbReference type="RefSeq" id="WP_330171522.1">
    <property type="nucleotide sequence ID" value="NZ_CP137080.1"/>
</dbReference>
<organism evidence="1 2">
    <name type="scientific">Microbacterium limosum</name>
    <dbReference type="NCBI Taxonomy" id="3079935"/>
    <lineage>
        <taxon>Bacteria</taxon>
        <taxon>Bacillati</taxon>
        <taxon>Actinomycetota</taxon>
        <taxon>Actinomycetes</taxon>
        <taxon>Micrococcales</taxon>
        <taxon>Microbacteriaceae</taxon>
        <taxon>Microbacterium</taxon>
    </lineage>
</organism>
<name>A0AAU0MJU3_9MICO</name>